<evidence type="ECO:0000256" key="7">
    <source>
        <dbReference type="SAM" id="MobiDB-lite"/>
    </source>
</evidence>
<name>A0A4V5ZZ70_POPAL</name>
<dbReference type="GO" id="GO:0009873">
    <property type="term" value="P:ethylene-activated signaling pathway"/>
    <property type="evidence" value="ECO:0007669"/>
    <property type="project" value="UniProtKB-KW"/>
</dbReference>
<dbReference type="Gene3D" id="1.10.3180.10">
    <property type="entry name" value="DNA-binding domain of EIN3-like"/>
    <property type="match status" value="2"/>
</dbReference>
<gene>
    <name evidence="9" type="ORF">D5086_0000311450</name>
</gene>
<dbReference type="PANTHER" id="PTHR33305">
    <property type="entry name" value="ETHYLENE INSENSITIVE 3-LIKE 2 PROTEIN"/>
    <property type="match status" value="1"/>
</dbReference>
<feature type="region of interest" description="Disordered" evidence="7">
    <location>
        <begin position="68"/>
        <end position="90"/>
    </location>
</feature>
<accession>A0A4V5ZZ70</accession>
<evidence type="ECO:0000256" key="4">
    <source>
        <dbReference type="ARBA" id="ARBA00023125"/>
    </source>
</evidence>
<evidence type="ECO:0000313" key="9">
    <source>
        <dbReference type="EMBL" id="TKR66455.1"/>
    </source>
</evidence>
<protein>
    <submittedName>
        <fullName evidence="9">ETHYLENE INSENSITIVE 3-like 1 protein</fullName>
    </submittedName>
</protein>
<organism evidence="9">
    <name type="scientific">Populus alba</name>
    <name type="common">White poplar</name>
    <dbReference type="NCBI Taxonomy" id="43335"/>
    <lineage>
        <taxon>Eukaryota</taxon>
        <taxon>Viridiplantae</taxon>
        <taxon>Streptophyta</taxon>
        <taxon>Embryophyta</taxon>
        <taxon>Tracheophyta</taxon>
        <taxon>Spermatophyta</taxon>
        <taxon>Magnoliopsida</taxon>
        <taxon>eudicotyledons</taxon>
        <taxon>Gunneridae</taxon>
        <taxon>Pentapetalae</taxon>
        <taxon>rosids</taxon>
        <taxon>fabids</taxon>
        <taxon>Malpighiales</taxon>
        <taxon>Salicaceae</taxon>
        <taxon>Saliceae</taxon>
        <taxon>Populus</taxon>
    </lineage>
</organism>
<keyword evidence="3" id="KW-0936">Ethylene signaling pathway</keyword>
<feature type="coiled-coil region" evidence="6">
    <location>
        <begin position="32"/>
        <end position="66"/>
    </location>
</feature>
<dbReference type="EMBL" id="RCHU01001203">
    <property type="protein sequence ID" value="TKR66455.1"/>
    <property type="molecule type" value="Genomic_DNA"/>
</dbReference>
<feature type="domain" description="Ethylene insensitive 3-like DNA-binding" evidence="8">
    <location>
        <begin position="47"/>
        <end position="294"/>
    </location>
</feature>
<keyword evidence="5" id="KW-0539">Nucleus</keyword>
<dbReference type="InterPro" id="IPR023278">
    <property type="entry name" value="Ethylene_insens-like_DNA-bd"/>
</dbReference>
<keyword evidence="4" id="KW-0238">DNA-binding</keyword>
<keyword evidence="6" id="KW-0175">Coiled coil</keyword>
<dbReference type="InterPro" id="IPR006957">
    <property type="entry name" value="EIN3"/>
</dbReference>
<evidence type="ECO:0000256" key="1">
    <source>
        <dbReference type="ARBA" id="ARBA00004123"/>
    </source>
</evidence>
<dbReference type="Pfam" id="PF04873">
    <property type="entry name" value="EIN3_DNA-bd"/>
    <property type="match status" value="1"/>
</dbReference>
<evidence type="ECO:0000256" key="6">
    <source>
        <dbReference type="SAM" id="Coils"/>
    </source>
</evidence>
<dbReference type="PANTHER" id="PTHR33305:SF53">
    <property type="entry name" value="ETHYLENE INSENSITIVE 3-LIKE 1 PROTEIN"/>
    <property type="match status" value="1"/>
</dbReference>
<proteinExistence type="inferred from homology"/>
<dbReference type="FunFam" id="1.10.3180.10:FF:000001">
    <property type="entry name" value="Ethylene insensitive 3-like 1"/>
    <property type="match status" value="1"/>
</dbReference>
<dbReference type="STRING" id="43335.A0A4V5ZZ70"/>
<reference evidence="9" key="1">
    <citation type="submission" date="2018-10" db="EMBL/GenBank/DDBJ databases">
        <title>Population genomic analysis revealed the cold adaptation of white poplar.</title>
        <authorList>
            <person name="Liu Y.-J."/>
        </authorList>
    </citation>
    <scope>NUCLEOTIDE SEQUENCE [LARGE SCALE GENOMIC DNA]</scope>
    <source>
        <strain evidence="9">PAL-ZL1</strain>
    </source>
</reference>
<dbReference type="InterPro" id="IPR047091">
    <property type="entry name" value="EIN3-like_DNA-bd"/>
</dbReference>
<comment type="subcellular location">
    <subcellularLocation>
        <location evidence="1">Nucleus</location>
    </subcellularLocation>
</comment>
<sequence length="664" mass="75188">MGIFEEMGFCNNLDFFSAPPGEMDVVPEREPEATIEEDYSDEEMDVDELERRMWRDRMLLRRLKEQGKNTEVVDNAKQRQSQEQARRKKMSRAQDGILKYMLKMMEVCKAQGFVYGIIPEKGKPVSGASDNLRGWWKEKVRFDRNGPAAISKYQADHAIPGKSEDCGPAASTPHTLQELQDTTLGSLLSALMQHCDPPQRRFPLEKGVAPPWWPTGNEEWWPQQGLPKDQGPPPYKKPHDLKKAWKVSVLTAVIKHLSPDIAKIRKLVRQSKCLQDKMTAKESATWLAIINHEEALSRKLYPDSCLPMSAGGSGSFIISDSSDYDVEGVDDEPNVEVEDCKPLDVNLFNMATAAGARDRFMMPPVAPQIKGEHVETNMSFIQKRKQPAGEPHMMVDQKVYRCEYPQCPYNDSRFGFLDVTARNNHQMNCSYRTNTSQGFGMSNFQINSDKPAVFSLPFPQTKAAASNQTPSFNVSGLGLPEDAKKSISDLMSFYDTNLQRDKNINPGSANVIGDQNQQQLQDQKFQFHLDCRNVNFMGDENLQQQQQQQQQKFQFQLDSRNANVIGGQNQQQQQKFQFQLDDGFYGEGAMMGNNITEVTSMPVNSSAFPSTEIEFDHCKAFDSAFDANVNDNVADFRFGSPFTMPPVDYSMDPMPKQDAGMWYI</sequence>
<dbReference type="GO" id="GO:0005634">
    <property type="term" value="C:nucleus"/>
    <property type="evidence" value="ECO:0007669"/>
    <property type="project" value="UniProtKB-SubCell"/>
</dbReference>
<evidence type="ECO:0000256" key="3">
    <source>
        <dbReference type="ARBA" id="ARBA00022745"/>
    </source>
</evidence>
<comment type="caution">
    <text evidence="9">The sequence shown here is derived from an EMBL/GenBank/DDBJ whole genome shotgun (WGS) entry which is preliminary data.</text>
</comment>
<evidence type="ECO:0000256" key="2">
    <source>
        <dbReference type="ARBA" id="ARBA00009416"/>
    </source>
</evidence>
<dbReference type="FunFam" id="1.10.3180.10:FF:000002">
    <property type="entry name" value="Ethylene insensitive 3-like 1"/>
    <property type="match status" value="1"/>
</dbReference>
<comment type="similarity">
    <text evidence="2">Belongs to the EIN3 family.</text>
</comment>
<evidence type="ECO:0000256" key="5">
    <source>
        <dbReference type="ARBA" id="ARBA00023242"/>
    </source>
</evidence>
<evidence type="ECO:0000259" key="8">
    <source>
        <dbReference type="Pfam" id="PF04873"/>
    </source>
</evidence>
<dbReference type="AlphaFoldDB" id="A0A4V5ZZ70"/>
<dbReference type="SUPFAM" id="SSF116768">
    <property type="entry name" value="DNA-binding domain of EIN3-like"/>
    <property type="match status" value="1"/>
</dbReference>
<dbReference type="GO" id="GO:0000976">
    <property type="term" value="F:transcription cis-regulatory region binding"/>
    <property type="evidence" value="ECO:0007669"/>
    <property type="project" value="UniProtKB-ARBA"/>
</dbReference>
<dbReference type="GO" id="GO:0003700">
    <property type="term" value="F:DNA-binding transcription factor activity"/>
    <property type="evidence" value="ECO:0007669"/>
    <property type="project" value="InterPro"/>
</dbReference>